<name>A0A154BWC6_ANASB</name>
<gene>
    <name evidence="6" type="ORF">AXX12_01510</name>
</gene>
<keyword evidence="1" id="KW-0597">Phosphoprotein</keyword>
<keyword evidence="5" id="KW-0732">Signal</keyword>
<comment type="similarity">
    <text evidence="4">Belongs to the alkaline phosphatase family.</text>
</comment>
<evidence type="ECO:0000256" key="2">
    <source>
        <dbReference type="PIRSR" id="PIRSR601952-1"/>
    </source>
</evidence>
<dbReference type="AlphaFoldDB" id="A0A154BWC6"/>
<dbReference type="GO" id="GO:0046872">
    <property type="term" value="F:metal ion binding"/>
    <property type="evidence" value="ECO:0007669"/>
    <property type="project" value="UniProtKB-KW"/>
</dbReference>
<sequence length="554" mass="59813">MKEVFALNKLFGRHLVILLLLVTVAAQFLPTPALAAPKPKNVIVLMVDGSGATHTTVSRWYKGKPLAMEEIVVGSVRTYSAESLITDSAPASTAFATGNKSNSKFIGVLPVRAGMPDVAFAEELKYQPVASVLEGAKLAGKSTGLIATSNIQHASPAGYSSHNHNRGDYNDIAEQQVNLNIDVVFGGGKQYLLPKSQGGVRTDGENLIEVLKSRGYDFVETREQLLAVKNKKVWGMFAEDAMAYDFDRVQLQPQEPSLAEMTQKAIDILAKNDKGFFLFVEGSKVDWASHANDPVGVISDVLAFDDAVKTALDFAKKDGNTLVLAFSDHGNGGMSLGNKSTDKNYDTLPYSALVSPLRKAMLTGEGIEKMLAGNRSEANIRDIMEKYFGIADLTTDEITTMQKAKKGEMNYAVGPMISKRSVIGWTTNGHTGEDLFMYGFGPGAPKGTIENTDIAKISAKGLGVELASTTKRLFVEADKAFAAIGAKTEIDQSNKENPRLVVTKGNVRAELPFSTNTIIIDQRTKQMEGLTIFTAKLGKVYVPMQAVELVKAAL</sequence>
<dbReference type="PANTHER" id="PTHR11596">
    <property type="entry name" value="ALKALINE PHOSPHATASE"/>
    <property type="match status" value="1"/>
</dbReference>
<proteinExistence type="inferred from homology"/>
<feature type="binding site" evidence="3">
    <location>
        <position position="430"/>
    </location>
    <ligand>
        <name>Zn(2+)</name>
        <dbReference type="ChEBI" id="CHEBI:29105"/>
        <label>2</label>
    </ligand>
</feature>
<evidence type="ECO:0000313" key="6">
    <source>
        <dbReference type="EMBL" id="KYZ78246.1"/>
    </source>
</evidence>
<feature type="binding site" evidence="3">
    <location>
        <position position="155"/>
    </location>
    <ligand>
        <name>Mg(2+)</name>
        <dbReference type="ChEBI" id="CHEBI:18420"/>
    </ligand>
</feature>
<dbReference type="Proteomes" id="UP000076268">
    <property type="component" value="Unassembled WGS sequence"/>
</dbReference>
<evidence type="ECO:0000256" key="5">
    <source>
        <dbReference type="SAM" id="SignalP"/>
    </source>
</evidence>
<dbReference type="InterPro" id="IPR017850">
    <property type="entry name" value="Alkaline_phosphatase_core_sf"/>
</dbReference>
<dbReference type="PRINTS" id="PR00113">
    <property type="entry name" value="ALKPHPHTASE"/>
</dbReference>
<feature type="binding site" evidence="3">
    <location>
        <position position="153"/>
    </location>
    <ligand>
        <name>Mg(2+)</name>
        <dbReference type="ChEBI" id="CHEBI:18420"/>
    </ligand>
</feature>
<evidence type="ECO:0000256" key="4">
    <source>
        <dbReference type="RuleBase" id="RU003946"/>
    </source>
</evidence>
<dbReference type="Pfam" id="PF00245">
    <property type="entry name" value="Alk_phosphatase"/>
    <property type="match status" value="1"/>
</dbReference>
<keyword evidence="3" id="KW-0862">Zinc</keyword>
<dbReference type="SMART" id="SM00098">
    <property type="entry name" value="alkPPc"/>
    <property type="match status" value="1"/>
</dbReference>
<feature type="binding site" evidence="3">
    <location>
        <position position="328"/>
    </location>
    <ligand>
        <name>Zn(2+)</name>
        <dbReference type="ChEBI" id="CHEBI:29105"/>
        <label>2</label>
    </ligand>
</feature>
<feature type="active site" description="Phosphoserine intermediate" evidence="2">
    <location>
        <position position="88"/>
    </location>
</feature>
<dbReference type="CDD" id="cd16012">
    <property type="entry name" value="ALP"/>
    <property type="match status" value="1"/>
</dbReference>
<evidence type="ECO:0000256" key="1">
    <source>
        <dbReference type="ARBA" id="ARBA00022553"/>
    </source>
</evidence>
<comment type="caution">
    <text evidence="6">The sequence shown here is derived from an EMBL/GenBank/DDBJ whole genome shotgun (WGS) entry which is preliminary data.</text>
</comment>
<dbReference type="Gene3D" id="1.10.60.40">
    <property type="match status" value="1"/>
</dbReference>
<dbReference type="Gene3D" id="3.40.720.10">
    <property type="entry name" value="Alkaline Phosphatase, subunit A"/>
    <property type="match status" value="1"/>
</dbReference>
<evidence type="ECO:0000313" key="7">
    <source>
        <dbReference type="Proteomes" id="UP000076268"/>
    </source>
</evidence>
<feature type="chain" id="PRO_5007595054" evidence="5">
    <location>
        <begin position="36"/>
        <end position="554"/>
    </location>
</feature>
<dbReference type="STRING" id="1794912.AXX12_01510"/>
<feature type="signal peptide" evidence="5">
    <location>
        <begin position="1"/>
        <end position="35"/>
    </location>
</feature>
<dbReference type="InterPro" id="IPR001952">
    <property type="entry name" value="Alkaline_phosphatase"/>
</dbReference>
<keyword evidence="7" id="KW-1185">Reference proteome</keyword>
<feature type="binding site" evidence="3">
    <location>
        <position position="290"/>
    </location>
    <ligand>
        <name>Zn(2+)</name>
        <dbReference type="ChEBI" id="CHEBI:29105"/>
        <label>2</label>
    </ligand>
</feature>
<dbReference type="EMBL" id="LSGP01000001">
    <property type="protein sequence ID" value="KYZ78246.1"/>
    <property type="molecule type" value="Genomic_DNA"/>
</dbReference>
<organism evidence="6 7">
    <name type="scientific">Anaerosporomusa subterranea</name>
    <dbReference type="NCBI Taxonomy" id="1794912"/>
    <lineage>
        <taxon>Bacteria</taxon>
        <taxon>Bacillati</taxon>
        <taxon>Bacillota</taxon>
        <taxon>Negativicutes</taxon>
        <taxon>Acetonemataceae</taxon>
        <taxon>Anaerosporomusa</taxon>
    </lineage>
</organism>
<dbReference type="SUPFAM" id="SSF53649">
    <property type="entry name" value="Alkaline phosphatase-like"/>
    <property type="match status" value="1"/>
</dbReference>
<keyword evidence="3" id="KW-0479">Metal-binding</keyword>
<keyword evidence="3" id="KW-0460">Magnesium</keyword>
<evidence type="ECO:0000256" key="3">
    <source>
        <dbReference type="PIRSR" id="PIRSR601952-2"/>
    </source>
</evidence>
<reference evidence="6 7" key="1">
    <citation type="submission" date="2016-02" db="EMBL/GenBank/DDBJ databases">
        <title>Anaerosporomusa subterraneum gen. nov., sp. nov., a spore-forming obligate anaerobe isolated from saprolite.</title>
        <authorList>
            <person name="Choi J.K."/>
            <person name="Shah M."/>
            <person name="Yee N."/>
        </authorList>
    </citation>
    <scope>NUCLEOTIDE SEQUENCE [LARGE SCALE GENOMIC DNA]</scope>
    <source>
        <strain evidence="6 7">RU4</strain>
    </source>
</reference>
<feature type="binding site" evidence="3">
    <location>
        <position position="286"/>
    </location>
    <ligand>
        <name>Zn(2+)</name>
        <dbReference type="ChEBI" id="CHEBI:29105"/>
        <label>2</label>
    </ligand>
</feature>
<feature type="binding site" evidence="3">
    <location>
        <position position="281"/>
    </location>
    <ligand>
        <name>Mg(2+)</name>
        <dbReference type="ChEBI" id="CHEBI:18420"/>
    </ligand>
</feature>
<dbReference type="PANTHER" id="PTHR11596:SF5">
    <property type="entry name" value="ALKALINE PHOSPHATASE"/>
    <property type="match status" value="1"/>
</dbReference>
<protein>
    <submittedName>
        <fullName evidence="6">Alkaline phosphatase</fullName>
    </submittedName>
</protein>
<feature type="binding site" evidence="3">
    <location>
        <position position="48"/>
    </location>
    <ligand>
        <name>Zn(2+)</name>
        <dbReference type="ChEBI" id="CHEBI:29105"/>
        <label>2</label>
    </ligand>
</feature>
<accession>A0A154BWC6</accession>
<feature type="binding site" evidence="3">
    <location>
        <position position="48"/>
    </location>
    <ligand>
        <name>Mg(2+)</name>
        <dbReference type="ChEBI" id="CHEBI:18420"/>
    </ligand>
</feature>
<comment type="cofactor">
    <cofactor evidence="3">
        <name>Zn(2+)</name>
        <dbReference type="ChEBI" id="CHEBI:29105"/>
    </cofactor>
    <text evidence="3">Binds 2 Zn(2+) ions.</text>
</comment>
<feature type="binding site" evidence="3">
    <location>
        <position position="329"/>
    </location>
    <ligand>
        <name>Zn(2+)</name>
        <dbReference type="ChEBI" id="CHEBI:29105"/>
        <label>2</label>
    </ligand>
</feature>
<dbReference type="GO" id="GO:0004035">
    <property type="term" value="F:alkaline phosphatase activity"/>
    <property type="evidence" value="ECO:0007669"/>
    <property type="project" value="TreeGrafter"/>
</dbReference>
<comment type="cofactor">
    <cofactor evidence="3">
        <name>Mg(2+)</name>
        <dbReference type="ChEBI" id="CHEBI:18420"/>
    </cofactor>
    <text evidence="3">Binds 1 Mg(2+) ion.</text>
</comment>